<feature type="domain" description="HhH-GPD" evidence="15">
    <location>
        <begin position="35"/>
        <end position="186"/>
    </location>
</feature>
<dbReference type="CDD" id="cd03431">
    <property type="entry name" value="NUDIX_DNA_Glycosylase_C-MutY"/>
    <property type="match status" value="1"/>
</dbReference>
<protein>
    <recommendedName>
        <fullName evidence="5 14">Adenine DNA glycosylase</fullName>
        <ecNumber evidence="4 14">3.2.2.31</ecNumber>
    </recommendedName>
</protein>
<dbReference type="GO" id="GO:0034039">
    <property type="term" value="F:8-oxo-7,8-dihydroguanine DNA N-glycosylase activity"/>
    <property type="evidence" value="ECO:0007669"/>
    <property type="project" value="TreeGrafter"/>
</dbReference>
<dbReference type="EMBL" id="VIAR01000008">
    <property type="protein sequence ID" value="TQD38587.1"/>
    <property type="molecule type" value="Genomic_DNA"/>
</dbReference>
<evidence type="ECO:0000256" key="14">
    <source>
        <dbReference type="RuleBase" id="RU365096"/>
    </source>
</evidence>
<dbReference type="Proteomes" id="UP000317169">
    <property type="component" value="Unassembled WGS sequence"/>
</dbReference>
<dbReference type="InterPro" id="IPR005760">
    <property type="entry name" value="A/G_AdeGlyc_MutY"/>
</dbReference>
<dbReference type="GO" id="GO:0035485">
    <property type="term" value="F:adenine/guanine mispair binding"/>
    <property type="evidence" value="ECO:0007669"/>
    <property type="project" value="TreeGrafter"/>
</dbReference>
<evidence type="ECO:0000256" key="10">
    <source>
        <dbReference type="ARBA" id="ARBA00023004"/>
    </source>
</evidence>
<evidence type="ECO:0000256" key="1">
    <source>
        <dbReference type="ARBA" id="ARBA00000843"/>
    </source>
</evidence>
<dbReference type="Pfam" id="PF14815">
    <property type="entry name" value="NUDIX_4"/>
    <property type="match status" value="1"/>
</dbReference>
<dbReference type="Gene3D" id="3.90.79.10">
    <property type="entry name" value="Nucleoside Triphosphate Pyrophosphohydrolase"/>
    <property type="match status" value="1"/>
</dbReference>
<evidence type="ECO:0000256" key="11">
    <source>
        <dbReference type="ARBA" id="ARBA00023014"/>
    </source>
</evidence>
<keyword evidence="8 14" id="KW-0227">DNA damage</keyword>
<dbReference type="GO" id="GO:0046872">
    <property type="term" value="F:metal ion binding"/>
    <property type="evidence" value="ECO:0007669"/>
    <property type="project" value="UniProtKB-UniRule"/>
</dbReference>
<dbReference type="GO" id="GO:0051539">
    <property type="term" value="F:4 iron, 4 sulfur cluster binding"/>
    <property type="evidence" value="ECO:0007669"/>
    <property type="project" value="UniProtKB-UniRule"/>
</dbReference>
<evidence type="ECO:0000313" key="16">
    <source>
        <dbReference type="EMBL" id="TQD38587.1"/>
    </source>
</evidence>
<dbReference type="Pfam" id="PF00730">
    <property type="entry name" value="HhH-GPD"/>
    <property type="match status" value="1"/>
</dbReference>
<evidence type="ECO:0000256" key="3">
    <source>
        <dbReference type="ARBA" id="ARBA00008343"/>
    </source>
</evidence>
<dbReference type="Gene3D" id="1.10.340.30">
    <property type="entry name" value="Hypothetical protein, domain 2"/>
    <property type="match status" value="1"/>
</dbReference>
<evidence type="ECO:0000256" key="4">
    <source>
        <dbReference type="ARBA" id="ARBA00012045"/>
    </source>
</evidence>
<dbReference type="Pfam" id="PF00633">
    <property type="entry name" value="HHH"/>
    <property type="match status" value="1"/>
</dbReference>
<proteinExistence type="inferred from homology"/>
<keyword evidence="6" id="KW-0004">4Fe-4S</keyword>
<evidence type="ECO:0000256" key="2">
    <source>
        <dbReference type="ARBA" id="ARBA00002933"/>
    </source>
</evidence>
<gene>
    <name evidence="16" type="primary">mutY</name>
    <name evidence="16" type="ORF">FKR84_09205</name>
</gene>
<evidence type="ECO:0000256" key="8">
    <source>
        <dbReference type="ARBA" id="ARBA00022763"/>
    </source>
</evidence>
<dbReference type="InterPro" id="IPR015797">
    <property type="entry name" value="NUDIX_hydrolase-like_dom_sf"/>
</dbReference>
<dbReference type="InterPro" id="IPR044298">
    <property type="entry name" value="MIG/MutY"/>
</dbReference>
<evidence type="ECO:0000256" key="12">
    <source>
        <dbReference type="ARBA" id="ARBA00023204"/>
    </source>
</evidence>
<dbReference type="PROSITE" id="PS00764">
    <property type="entry name" value="ENDONUCLEASE_III_1"/>
    <property type="match status" value="1"/>
</dbReference>
<comment type="catalytic activity">
    <reaction evidence="1 14">
        <text>Hydrolyzes free adenine bases from 7,8-dihydro-8-oxoguanine:adenine mismatched double-stranded DNA, leaving an apurinic site.</text>
        <dbReference type="EC" id="3.2.2.31"/>
    </reaction>
</comment>
<dbReference type="InterPro" id="IPR003265">
    <property type="entry name" value="HhH-GPD_domain"/>
</dbReference>
<dbReference type="NCBIfam" id="TIGR01084">
    <property type="entry name" value="mutY"/>
    <property type="match status" value="1"/>
</dbReference>
<dbReference type="SMART" id="SM00478">
    <property type="entry name" value="ENDO3c"/>
    <property type="match status" value="1"/>
</dbReference>
<dbReference type="InterPro" id="IPR000445">
    <property type="entry name" value="HhH_motif"/>
</dbReference>
<dbReference type="RefSeq" id="WP_141422014.1">
    <property type="nucleotide sequence ID" value="NZ_VIAR01000008.1"/>
</dbReference>
<evidence type="ECO:0000256" key="6">
    <source>
        <dbReference type="ARBA" id="ARBA00022485"/>
    </source>
</evidence>
<dbReference type="SUPFAM" id="SSF48150">
    <property type="entry name" value="DNA-glycosylase"/>
    <property type="match status" value="1"/>
</dbReference>
<keyword evidence="12" id="KW-0234">DNA repair</keyword>
<keyword evidence="17" id="KW-1185">Reference proteome</keyword>
<evidence type="ECO:0000256" key="13">
    <source>
        <dbReference type="ARBA" id="ARBA00023295"/>
    </source>
</evidence>
<name>A0A507ZNL8_9FLAO</name>
<dbReference type="GO" id="GO:0006298">
    <property type="term" value="P:mismatch repair"/>
    <property type="evidence" value="ECO:0007669"/>
    <property type="project" value="TreeGrafter"/>
</dbReference>
<dbReference type="OrthoDB" id="9802365at2"/>
<keyword evidence="9" id="KW-0378">Hydrolase</keyword>
<dbReference type="SMART" id="SM00525">
    <property type="entry name" value="FES"/>
    <property type="match status" value="1"/>
</dbReference>
<comment type="function">
    <text evidence="2">Adenine glycosylase active on G-A mispairs. MutY also corrects error-prone DNA synthesis past GO lesions which are due to the oxidatively damaged form of guanine: 7,8-dihydro-8-oxoguanine (8-oxo-dGTP).</text>
</comment>
<dbReference type="PANTHER" id="PTHR42944:SF1">
    <property type="entry name" value="ADENINE DNA GLYCOSYLASE"/>
    <property type="match status" value="1"/>
</dbReference>
<evidence type="ECO:0000313" key="17">
    <source>
        <dbReference type="Proteomes" id="UP000317169"/>
    </source>
</evidence>
<dbReference type="InterPro" id="IPR011257">
    <property type="entry name" value="DNA_glycosylase"/>
</dbReference>
<keyword evidence="7" id="KW-0479">Metal-binding</keyword>
<comment type="caution">
    <text evidence="16">The sequence shown here is derived from an EMBL/GenBank/DDBJ whole genome shotgun (WGS) entry which is preliminary data.</text>
</comment>
<dbReference type="FunFam" id="1.10.340.30:FF:000002">
    <property type="entry name" value="Adenine DNA glycosylase"/>
    <property type="match status" value="1"/>
</dbReference>
<dbReference type="GO" id="GO:0000701">
    <property type="term" value="F:purine-specific mismatch base pair DNA N-glycosylase activity"/>
    <property type="evidence" value="ECO:0007669"/>
    <property type="project" value="UniProtKB-EC"/>
</dbReference>
<comment type="cofactor">
    <cofactor evidence="14">
        <name>[4Fe-4S] cluster</name>
        <dbReference type="ChEBI" id="CHEBI:49883"/>
    </cofactor>
    <text evidence="14">Binds 1 [4Fe-4S] cluster.</text>
</comment>
<dbReference type="InterPro" id="IPR029119">
    <property type="entry name" value="MutY_C"/>
</dbReference>
<accession>A0A507ZNL8</accession>
<reference evidence="16 17" key="1">
    <citation type="submission" date="2019-06" db="EMBL/GenBank/DDBJ databases">
        <title>Flavibacter putida gen. nov., sp. nov., a novel marine bacterium of the family Flavobacteriaceae isolated from coastal seawater.</title>
        <authorList>
            <person name="Feng X."/>
        </authorList>
    </citation>
    <scope>NUCLEOTIDE SEQUENCE [LARGE SCALE GENOMIC DNA]</scope>
    <source>
        <strain evidence="16 17">PLHSN227</strain>
    </source>
</reference>
<dbReference type="PANTHER" id="PTHR42944">
    <property type="entry name" value="ADENINE DNA GLYCOSYLASE"/>
    <property type="match status" value="1"/>
</dbReference>
<dbReference type="AlphaFoldDB" id="A0A507ZNL8"/>
<dbReference type="GO" id="GO:0032357">
    <property type="term" value="F:oxidized purine DNA binding"/>
    <property type="evidence" value="ECO:0007669"/>
    <property type="project" value="TreeGrafter"/>
</dbReference>
<dbReference type="InterPro" id="IPR003651">
    <property type="entry name" value="Endonuclease3_FeS-loop_motif"/>
</dbReference>
<dbReference type="InterPro" id="IPR004035">
    <property type="entry name" value="Endouclease-III_FeS-bd_BS"/>
</dbReference>
<dbReference type="InterPro" id="IPR023170">
    <property type="entry name" value="HhH_base_excis_C"/>
</dbReference>
<dbReference type="GO" id="GO:0006284">
    <property type="term" value="P:base-excision repair"/>
    <property type="evidence" value="ECO:0007669"/>
    <property type="project" value="UniProtKB-UniRule"/>
</dbReference>
<dbReference type="Gene3D" id="1.10.1670.10">
    <property type="entry name" value="Helix-hairpin-Helix base-excision DNA repair enzymes (C-terminal)"/>
    <property type="match status" value="1"/>
</dbReference>
<keyword evidence="11" id="KW-0411">Iron-sulfur</keyword>
<evidence type="ECO:0000259" key="15">
    <source>
        <dbReference type="SMART" id="SM00478"/>
    </source>
</evidence>
<dbReference type="EC" id="3.2.2.31" evidence="4 14"/>
<evidence type="ECO:0000256" key="9">
    <source>
        <dbReference type="ARBA" id="ARBA00022801"/>
    </source>
</evidence>
<keyword evidence="13 14" id="KW-0326">Glycosidase</keyword>
<comment type="similarity">
    <text evidence="3 14">Belongs to the Nth/MutY family.</text>
</comment>
<dbReference type="SUPFAM" id="SSF55811">
    <property type="entry name" value="Nudix"/>
    <property type="match status" value="1"/>
</dbReference>
<dbReference type="CDD" id="cd00056">
    <property type="entry name" value="ENDO3c"/>
    <property type="match status" value="1"/>
</dbReference>
<keyword evidence="10 14" id="KW-0408">Iron</keyword>
<organism evidence="16 17">
    <name type="scientific">Haloflavibacter putidus</name>
    <dbReference type="NCBI Taxonomy" id="2576776"/>
    <lineage>
        <taxon>Bacteria</taxon>
        <taxon>Pseudomonadati</taxon>
        <taxon>Bacteroidota</taxon>
        <taxon>Flavobacteriia</taxon>
        <taxon>Flavobacteriales</taxon>
        <taxon>Flavobacteriaceae</taxon>
        <taxon>Haloflavibacter</taxon>
    </lineage>
</organism>
<evidence type="ECO:0000256" key="7">
    <source>
        <dbReference type="ARBA" id="ARBA00022723"/>
    </source>
</evidence>
<sequence>MQFSKTLLTWYLENKRDLPWRKTEQAYRIWLSEIMLQQTKIAQGLPYYNRFIEHFPTVFDLAKAPEEKVLKLWQGLGYYSRARNLHHTAKYIAEECNGVFPSSYKELKKLKGVGEYTAAAIASIAFNEAVAVVDGNVYRVLSRVFGIETPIDSTEGKKEFKAVAEKLLAKQDPKHYNQAIMEFGALHCTPKKPLCTTCPLQNNCIAFQQNKVAVLPIKAKKTKVRNRYFNYLVLLENKNATTYTVLQQRYGKGIWQNLFEFPLIESKNSLTKEQLLKNAAFKELLEGSFNKLELFNATPIKHVLSHQRIYANFWVIYLENIPVANFKKPLKKLAVTEIEKFPVPVLVQNFIENFNFSN</sequence>
<evidence type="ECO:0000256" key="5">
    <source>
        <dbReference type="ARBA" id="ARBA00022023"/>
    </source>
</evidence>